<dbReference type="GO" id="GO:0000155">
    <property type="term" value="F:phosphorelay sensor kinase activity"/>
    <property type="evidence" value="ECO:0007669"/>
    <property type="project" value="InterPro"/>
</dbReference>
<dbReference type="Proteomes" id="UP000501891">
    <property type="component" value="Chromosome"/>
</dbReference>
<evidence type="ECO:0000313" key="6">
    <source>
        <dbReference type="Proteomes" id="UP000501891"/>
    </source>
</evidence>
<reference evidence="5" key="1">
    <citation type="submission" date="2020-04" db="EMBL/GenBank/DDBJ databases">
        <title>A desert anoxygenic phototrophic bacterium fixes CO2 using RubisCO under aerobic conditions.</title>
        <authorList>
            <person name="Tang K."/>
        </authorList>
    </citation>
    <scope>NUCLEOTIDE SEQUENCE [LARGE SCALE GENOMIC DNA]</scope>
    <source>
        <strain evidence="5">MIMtkB3</strain>
    </source>
</reference>
<dbReference type="InterPro" id="IPR004358">
    <property type="entry name" value="Sig_transdc_His_kin-like_C"/>
</dbReference>
<name>A0A858R836_9PROT</name>
<dbReference type="SMART" id="SM00387">
    <property type="entry name" value="HATPase_c"/>
    <property type="match status" value="1"/>
</dbReference>
<dbReference type="SUPFAM" id="SSF55781">
    <property type="entry name" value="GAF domain-like"/>
    <property type="match status" value="1"/>
</dbReference>
<dbReference type="PANTHER" id="PTHR43065">
    <property type="entry name" value="SENSOR HISTIDINE KINASE"/>
    <property type="match status" value="1"/>
</dbReference>
<dbReference type="InterPro" id="IPR003594">
    <property type="entry name" value="HATPase_dom"/>
</dbReference>
<dbReference type="InterPro" id="IPR003018">
    <property type="entry name" value="GAF"/>
</dbReference>
<dbReference type="PANTHER" id="PTHR43065:SF47">
    <property type="match status" value="1"/>
</dbReference>
<dbReference type="InterPro" id="IPR036890">
    <property type="entry name" value="HATPase_C_sf"/>
</dbReference>
<keyword evidence="3" id="KW-0597">Phosphoprotein</keyword>
<dbReference type="CDD" id="cd00075">
    <property type="entry name" value="HATPase"/>
    <property type="match status" value="1"/>
</dbReference>
<accession>A0A858R836</accession>
<dbReference type="InterPro" id="IPR003661">
    <property type="entry name" value="HisK_dim/P_dom"/>
</dbReference>
<dbReference type="InterPro" id="IPR029016">
    <property type="entry name" value="GAF-like_dom_sf"/>
</dbReference>
<evidence type="ECO:0000256" key="1">
    <source>
        <dbReference type="ARBA" id="ARBA00000085"/>
    </source>
</evidence>
<keyword evidence="5" id="KW-0808">Transferase</keyword>
<dbReference type="Gene3D" id="3.30.565.10">
    <property type="entry name" value="Histidine kinase-like ATPase, C-terminal domain"/>
    <property type="match status" value="1"/>
</dbReference>
<proteinExistence type="predicted"/>
<dbReference type="InterPro" id="IPR036097">
    <property type="entry name" value="HisK_dim/P_sf"/>
</dbReference>
<dbReference type="Gene3D" id="3.30.450.40">
    <property type="match status" value="1"/>
</dbReference>
<dbReference type="AlphaFoldDB" id="A0A858R836"/>
<feature type="domain" description="Histidine kinase" evidence="4">
    <location>
        <begin position="702"/>
        <end position="934"/>
    </location>
</feature>
<keyword evidence="6" id="KW-1185">Reference proteome</keyword>
<dbReference type="Pfam" id="PF02518">
    <property type="entry name" value="HATPase_c"/>
    <property type="match status" value="1"/>
</dbReference>
<comment type="catalytic activity">
    <reaction evidence="1">
        <text>ATP + protein L-histidine = ADP + protein N-phospho-L-histidine.</text>
        <dbReference type="EC" id="2.7.13.3"/>
    </reaction>
</comment>
<dbReference type="SUPFAM" id="SSF48452">
    <property type="entry name" value="TPR-like"/>
    <property type="match status" value="2"/>
</dbReference>
<dbReference type="Pfam" id="PF13424">
    <property type="entry name" value="TPR_12"/>
    <property type="match status" value="1"/>
</dbReference>
<organism evidence="5 6">
    <name type="scientific">Aerophototrophica crusticola</name>
    <dbReference type="NCBI Taxonomy" id="1709002"/>
    <lineage>
        <taxon>Bacteria</taxon>
        <taxon>Pseudomonadati</taxon>
        <taxon>Pseudomonadota</taxon>
        <taxon>Alphaproteobacteria</taxon>
        <taxon>Rhodospirillales</taxon>
        <taxon>Rhodospirillaceae</taxon>
        <taxon>Aerophototrophica</taxon>
    </lineage>
</organism>
<dbReference type="CDD" id="cd00082">
    <property type="entry name" value="HisKA"/>
    <property type="match status" value="1"/>
</dbReference>
<evidence type="ECO:0000259" key="4">
    <source>
        <dbReference type="PROSITE" id="PS50109"/>
    </source>
</evidence>
<dbReference type="EC" id="2.7.13.3" evidence="2"/>
<evidence type="ECO:0000313" key="5">
    <source>
        <dbReference type="EMBL" id="QJE73392.1"/>
    </source>
</evidence>
<dbReference type="EMBL" id="CP051775">
    <property type="protein sequence ID" value="QJE73392.1"/>
    <property type="molecule type" value="Genomic_DNA"/>
</dbReference>
<sequence>MVDLFGLPARVAELEGRCGRQDGDTAGRLSDLLHLAWYLRQRDTQRCLSLLGEVERLLDMAPLSEDTLALARARASLTRAECVARLHVDLGAAEGLVAAARAGFAALADPVGEGDSCFCSSDIALLRGDMPAATRRLEEARQLYRRGDDPVRAAIADAWLGRLESYGTLEQAEVRWTAPLREANTLEHPAVRAHVACFLGGIAFQRSDFTGCITHWQEAFDNAVVAGCRWLSITLAATTGAAYANLNDLPTALEWKEKAFALAEPTGWPEALGTALSSMAETTTSLGHHARARHLFEEALTYLAKVQGVRRYVITCIAYGDLCLAMGDAGTALPWYEKACTGAVRLGHPDTEHSAMRGMAAALLALDRLDEAKAAAERALSLFADRGDRFHQIRVLQVLAGIHRAQGDVRAAAGLLERAVAIGEEMAGYQLPPDLFAELSHDQELAGDLRKALAYERRARDALGNLYERQGRNRVQAMQVRFDTERARADAEHHRLLASAEAARAAALDHANTTLELLGRIGQEITATLDSESVFQALYRHIGDLLHAPSLFIGLLDKEGGKLDVRFRMEDGRRLPPRHDLLTSDTLAAQAVRENREIHKDFREDEPRLTIPGTRPMRTALYRPLVVGERVLGVLSVQSDRESAYGPRELQVFRTLCAYGAIALANAEAYRQLDRAVTDLRDALGRLVQQEKMAALGQLVAGVAHEVNTPLGVTLSAVSLLHDSMRQMQETLNGGVLTRTSLAEHLQTGVELAGLAQRNVVRAADMVRSFKEVAVDRSNDDRRIFDLGDYLKELLGLVRPRLVQAGVRVEFDGAPPIQMDTFPGALAQVVTNLLANVADHAYPPGKAGTARVTADALPDGGVEITVADDGAGIPADILPKVFDPFFTTRRAAGNMGLGLHVAFNQVTQRLRGSIEVESQPSQGTAVRVRIPADVMAAAP</sequence>
<dbReference type="InterPro" id="IPR011990">
    <property type="entry name" value="TPR-like_helical_dom_sf"/>
</dbReference>
<dbReference type="SUPFAM" id="SSF47384">
    <property type="entry name" value="Homodimeric domain of signal transducing histidine kinase"/>
    <property type="match status" value="1"/>
</dbReference>
<dbReference type="Gene3D" id="1.25.40.10">
    <property type="entry name" value="Tetratricopeptide repeat domain"/>
    <property type="match status" value="2"/>
</dbReference>
<dbReference type="PROSITE" id="PS50109">
    <property type="entry name" value="HIS_KIN"/>
    <property type="match status" value="1"/>
</dbReference>
<evidence type="ECO:0000256" key="3">
    <source>
        <dbReference type="ARBA" id="ARBA00022553"/>
    </source>
</evidence>
<keyword evidence="5" id="KW-0418">Kinase</keyword>
<dbReference type="Pfam" id="PF13185">
    <property type="entry name" value="GAF_2"/>
    <property type="match status" value="1"/>
</dbReference>
<dbReference type="SMART" id="SM00065">
    <property type="entry name" value="GAF"/>
    <property type="match status" value="1"/>
</dbReference>
<dbReference type="KEGG" id="acru:HHL28_10065"/>
<evidence type="ECO:0000256" key="2">
    <source>
        <dbReference type="ARBA" id="ARBA00012438"/>
    </source>
</evidence>
<dbReference type="PRINTS" id="PR00344">
    <property type="entry name" value="BCTRLSENSOR"/>
</dbReference>
<dbReference type="InterPro" id="IPR005467">
    <property type="entry name" value="His_kinase_dom"/>
</dbReference>
<dbReference type="Gene3D" id="1.10.287.130">
    <property type="match status" value="1"/>
</dbReference>
<protein>
    <recommendedName>
        <fullName evidence="2">histidine kinase</fullName>
        <ecNumber evidence="2">2.7.13.3</ecNumber>
    </recommendedName>
</protein>
<dbReference type="SUPFAM" id="SSF55874">
    <property type="entry name" value="ATPase domain of HSP90 chaperone/DNA topoisomerase II/histidine kinase"/>
    <property type="match status" value="1"/>
</dbReference>
<gene>
    <name evidence="5" type="ORF">HHL28_10065</name>
</gene>